<accession>A0A2R5EIS7</accession>
<protein>
    <recommendedName>
        <fullName evidence="4">YtkA-like domain-containing protein</fullName>
    </recommendedName>
</protein>
<feature type="chain" id="PRO_5038960705" description="YtkA-like domain-containing protein" evidence="1">
    <location>
        <begin position="33"/>
        <end position="136"/>
    </location>
</feature>
<evidence type="ECO:0008006" key="4">
    <source>
        <dbReference type="Google" id="ProtNLM"/>
    </source>
</evidence>
<keyword evidence="1" id="KW-0732">Signal</keyword>
<reference evidence="2 3" key="1">
    <citation type="submission" date="2017-08" db="EMBL/GenBank/DDBJ databases">
        <title>Substantial Increase in Enzyme Production by Combined Drug-Resistance Mutations in Paenibacillus agaridevorans.</title>
        <authorList>
            <person name="Tanaka Y."/>
            <person name="Funane K."/>
            <person name="Hosaka T."/>
            <person name="Shiwa Y."/>
            <person name="Fujita N."/>
            <person name="Miyazaki T."/>
            <person name="Yoshikawa H."/>
            <person name="Murakami K."/>
            <person name="Kasahara K."/>
            <person name="Inaoka T."/>
            <person name="Hiraga Y."/>
            <person name="Ochi K."/>
        </authorList>
    </citation>
    <scope>NUCLEOTIDE SEQUENCE [LARGE SCALE GENOMIC DNA]</scope>
    <source>
        <strain evidence="2 3">T-3040</strain>
    </source>
</reference>
<evidence type="ECO:0000256" key="1">
    <source>
        <dbReference type="SAM" id="SignalP"/>
    </source>
</evidence>
<keyword evidence="3" id="KW-1185">Reference proteome</keyword>
<dbReference type="EMBL" id="BDQX01000051">
    <property type="protein sequence ID" value="GBG06516.1"/>
    <property type="molecule type" value="Genomic_DNA"/>
</dbReference>
<feature type="signal peptide" evidence="1">
    <location>
        <begin position="1"/>
        <end position="32"/>
    </location>
</feature>
<evidence type="ECO:0000313" key="2">
    <source>
        <dbReference type="EMBL" id="GBG06516.1"/>
    </source>
</evidence>
<proteinExistence type="predicted"/>
<gene>
    <name evidence="2" type="ORF">PAT3040_01043</name>
</gene>
<name>A0A2R5EIS7_9BACL</name>
<dbReference type="AlphaFoldDB" id="A0A2R5EIS7"/>
<sequence>MESWCMMTSNPISRITPVLLALVLFAALTACSSGGSASSVDPASVDVAVTTDPAPAKGNEAVKLAGQFTGIELDKSATVSFEIRVGDETEIVDAEFAGDNTFKTDYTFTRTGINEVFVHLYTGDLHVTKKKPVEVQ</sequence>
<evidence type="ECO:0000313" key="3">
    <source>
        <dbReference type="Proteomes" id="UP000245202"/>
    </source>
</evidence>
<comment type="caution">
    <text evidence="2">The sequence shown here is derived from an EMBL/GenBank/DDBJ whole genome shotgun (WGS) entry which is preliminary data.</text>
</comment>
<dbReference type="Proteomes" id="UP000245202">
    <property type="component" value="Unassembled WGS sequence"/>
</dbReference>
<organism evidence="2 3">
    <name type="scientific">Paenibacillus agaridevorans</name>
    <dbReference type="NCBI Taxonomy" id="171404"/>
    <lineage>
        <taxon>Bacteria</taxon>
        <taxon>Bacillati</taxon>
        <taxon>Bacillota</taxon>
        <taxon>Bacilli</taxon>
        <taxon>Bacillales</taxon>
        <taxon>Paenibacillaceae</taxon>
        <taxon>Paenibacillus</taxon>
    </lineage>
</organism>